<feature type="compositionally biased region" description="Polar residues" evidence="2">
    <location>
        <begin position="292"/>
        <end position="302"/>
    </location>
</feature>
<accession>A0ABD3NA62</accession>
<protein>
    <submittedName>
        <fullName evidence="3">Uncharacterized protein</fullName>
    </submittedName>
</protein>
<evidence type="ECO:0000313" key="3">
    <source>
        <dbReference type="EMBL" id="KAL3771171.1"/>
    </source>
</evidence>
<feature type="compositionally biased region" description="Low complexity" evidence="2">
    <location>
        <begin position="179"/>
        <end position="202"/>
    </location>
</feature>
<gene>
    <name evidence="3" type="ORF">ACHAWU_004794</name>
</gene>
<feature type="compositionally biased region" description="Low complexity" evidence="2">
    <location>
        <begin position="450"/>
        <end position="467"/>
    </location>
</feature>
<feature type="coiled-coil region" evidence="1">
    <location>
        <begin position="332"/>
        <end position="366"/>
    </location>
</feature>
<organism evidence="3 4">
    <name type="scientific">Discostella pseudostelligera</name>
    <dbReference type="NCBI Taxonomy" id="259834"/>
    <lineage>
        <taxon>Eukaryota</taxon>
        <taxon>Sar</taxon>
        <taxon>Stramenopiles</taxon>
        <taxon>Ochrophyta</taxon>
        <taxon>Bacillariophyta</taxon>
        <taxon>Coscinodiscophyceae</taxon>
        <taxon>Thalassiosirophycidae</taxon>
        <taxon>Stephanodiscales</taxon>
        <taxon>Stephanodiscaceae</taxon>
        <taxon>Discostella</taxon>
    </lineage>
</organism>
<feature type="coiled-coil region" evidence="1">
    <location>
        <begin position="484"/>
        <end position="550"/>
    </location>
</feature>
<keyword evidence="1" id="KW-0175">Coiled coil</keyword>
<dbReference type="EMBL" id="JALLBG020000030">
    <property type="protein sequence ID" value="KAL3771171.1"/>
    <property type="molecule type" value="Genomic_DNA"/>
</dbReference>
<feature type="compositionally biased region" description="Low complexity" evidence="2">
    <location>
        <begin position="36"/>
        <end position="45"/>
    </location>
</feature>
<dbReference type="Proteomes" id="UP001530293">
    <property type="component" value="Unassembled WGS sequence"/>
</dbReference>
<feature type="region of interest" description="Disordered" evidence="2">
    <location>
        <begin position="366"/>
        <end position="481"/>
    </location>
</feature>
<sequence>MKKPFHKRSSTHEGGRGGGDGDWSAGSMCGNRQHQDQPQQQHPTQSSVRDDSTVNSGGGGGAWSVDGSISVTERIMNRMKLNLPSFGNIHFKNNHHPPRRSGSFGAHNNNDDISSMGSTGGGGGSDRRSGSGRFSVGRMRRKRFRSHSKGRRGSSSTSASVLTNSYNEGLALRGRTGRRGLNNSGRGTNNADDDSTASSPSPVEYSLAELRSMHEEYLINVMKHAGVPSEDITNAIHQASSSASGGNTTLSQEEIARRTKNALVALFVNSGCVKLVLENTTTPKERNEPLHMTSSEQQTATSNYGTTLLSSSATTASAKSNDSKRKSKLEKIAELKVENGNVRAENKSLKKLVKKLLGQLAVAIEERDSSKQPPQYQQSETSFLQEANNAVRSRPSLQGSVASDTFQRLSLRSVEKTVEGSNDTPPTRAASEGDAITSTDSARSSRRKSISSTETASPSSSAAKTISQLKQQLKKEKGAHEDTKFRLKTEIDILTNEVNGLQRELGHSLESLDDANEQSREYKESMNSLKRELRHATKKVKELCAEAEARDRLIETFSSILLKRIDDSSSGEEGGTVSLDESEVKMVEKLVLEQKGDSSDVPQQECVPTLE</sequence>
<feature type="region of interest" description="Disordered" evidence="2">
    <location>
        <begin position="90"/>
        <end position="203"/>
    </location>
</feature>
<feature type="compositionally biased region" description="Polar residues" evidence="2">
    <location>
        <begin position="371"/>
        <end position="410"/>
    </location>
</feature>
<feature type="compositionally biased region" description="Basic residues" evidence="2">
    <location>
        <begin position="138"/>
        <end position="152"/>
    </location>
</feature>
<comment type="caution">
    <text evidence="3">The sequence shown here is derived from an EMBL/GenBank/DDBJ whole genome shotgun (WGS) entry which is preliminary data.</text>
</comment>
<keyword evidence="4" id="KW-1185">Reference proteome</keyword>
<evidence type="ECO:0000313" key="4">
    <source>
        <dbReference type="Proteomes" id="UP001530293"/>
    </source>
</evidence>
<dbReference type="AlphaFoldDB" id="A0ABD3NA62"/>
<proteinExistence type="predicted"/>
<evidence type="ECO:0000256" key="2">
    <source>
        <dbReference type="SAM" id="MobiDB-lite"/>
    </source>
</evidence>
<reference evidence="3 4" key="1">
    <citation type="submission" date="2024-10" db="EMBL/GenBank/DDBJ databases">
        <title>Updated reference genomes for cyclostephanoid diatoms.</title>
        <authorList>
            <person name="Roberts W.R."/>
            <person name="Alverson A.J."/>
        </authorList>
    </citation>
    <scope>NUCLEOTIDE SEQUENCE [LARGE SCALE GENOMIC DNA]</scope>
    <source>
        <strain evidence="3 4">AJA232-27</strain>
    </source>
</reference>
<feature type="region of interest" description="Disordered" evidence="2">
    <location>
        <begin position="283"/>
        <end position="302"/>
    </location>
</feature>
<name>A0ABD3NA62_9STRA</name>
<feature type="region of interest" description="Disordered" evidence="2">
    <location>
        <begin position="1"/>
        <end position="66"/>
    </location>
</feature>
<evidence type="ECO:0000256" key="1">
    <source>
        <dbReference type="SAM" id="Coils"/>
    </source>
</evidence>